<evidence type="ECO:0000256" key="4">
    <source>
        <dbReference type="ARBA" id="ARBA00022692"/>
    </source>
</evidence>
<dbReference type="EMBL" id="JABTTY010000001">
    <property type="protein sequence ID" value="MBE7525036.1"/>
    <property type="molecule type" value="Genomic_DNA"/>
</dbReference>
<comment type="caution">
    <text evidence="14">The sequence shown here is derived from an EMBL/GenBank/DDBJ whole genome shotgun (WGS) entry which is preliminary data.</text>
</comment>
<keyword evidence="8 10" id="KW-0472">Membrane</keyword>
<dbReference type="HAMAP" id="MF_01465">
    <property type="entry name" value="SecY"/>
    <property type="match status" value="1"/>
</dbReference>
<feature type="transmembrane region" description="Helical" evidence="10">
    <location>
        <begin position="389"/>
        <end position="407"/>
    </location>
</feature>
<evidence type="ECO:0000256" key="3">
    <source>
        <dbReference type="ARBA" id="ARBA00022448"/>
    </source>
</evidence>
<feature type="transmembrane region" description="Helical" evidence="10">
    <location>
        <begin position="112"/>
        <end position="133"/>
    </location>
</feature>
<keyword evidence="4 10" id="KW-0812">Transmembrane</keyword>
<evidence type="ECO:0000256" key="8">
    <source>
        <dbReference type="ARBA" id="ARBA00023136"/>
    </source>
</evidence>
<comment type="similarity">
    <text evidence="2 10 13">Belongs to the SecY/SEC61-alpha family.</text>
</comment>
<dbReference type="GO" id="GO:0043952">
    <property type="term" value="P:protein transport by the Sec complex"/>
    <property type="evidence" value="ECO:0007669"/>
    <property type="project" value="UniProtKB-UniRule"/>
</dbReference>
<keyword evidence="10" id="KW-1003">Cell membrane</keyword>
<evidence type="ECO:0000256" key="1">
    <source>
        <dbReference type="ARBA" id="ARBA00004141"/>
    </source>
</evidence>
<dbReference type="PANTHER" id="PTHR10906">
    <property type="entry name" value="SECY/SEC61-ALPHA FAMILY MEMBER"/>
    <property type="match status" value="1"/>
</dbReference>
<evidence type="ECO:0000256" key="10">
    <source>
        <dbReference type="HAMAP-Rule" id="MF_01465"/>
    </source>
</evidence>
<feature type="transmembrane region" description="Helical" evidence="10">
    <location>
        <begin position="256"/>
        <end position="282"/>
    </location>
</feature>
<dbReference type="AlphaFoldDB" id="A0A928TQ67"/>
<dbReference type="FunFam" id="1.10.3370.10:FF:000001">
    <property type="entry name" value="Preprotein translocase subunit SecY"/>
    <property type="match status" value="1"/>
</dbReference>
<evidence type="ECO:0000256" key="2">
    <source>
        <dbReference type="ARBA" id="ARBA00005751"/>
    </source>
</evidence>
<feature type="transmembrane region" description="Helical" evidence="10">
    <location>
        <begin position="206"/>
        <end position="226"/>
    </location>
</feature>
<dbReference type="PIRSF" id="PIRSF004557">
    <property type="entry name" value="SecY"/>
    <property type="match status" value="1"/>
</dbReference>
<feature type="transmembrane region" description="Helical" evidence="10">
    <location>
        <begin position="68"/>
        <end position="92"/>
    </location>
</feature>
<evidence type="ECO:0000256" key="7">
    <source>
        <dbReference type="ARBA" id="ARBA00023010"/>
    </source>
</evidence>
<keyword evidence="6 10" id="KW-1133">Transmembrane helix</keyword>
<dbReference type="Gene3D" id="1.10.3370.10">
    <property type="entry name" value="SecY subunit domain"/>
    <property type="match status" value="1"/>
</dbReference>
<dbReference type="NCBIfam" id="TIGR00967">
    <property type="entry name" value="3a0501s007"/>
    <property type="match status" value="1"/>
</dbReference>
<feature type="transmembrane region" description="Helical" evidence="10">
    <location>
        <begin position="145"/>
        <end position="165"/>
    </location>
</feature>
<dbReference type="GO" id="GO:0005886">
    <property type="term" value="C:plasma membrane"/>
    <property type="evidence" value="ECO:0007669"/>
    <property type="project" value="UniProtKB-SubCell"/>
</dbReference>
<dbReference type="SUPFAM" id="SSF103491">
    <property type="entry name" value="Preprotein translocase SecY subunit"/>
    <property type="match status" value="1"/>
</dbReference>
<evidence type="ECO:0000256" key="6">
    <source>
        <dbReference type="ARBA" id="ARBA00022989"/>
    </source>
</evidence>
<dbReference type="PROSITE" id="PS00755">
    <property type="entry name" value="SECY_1"/>
    <property type="match status" value="1"/>
</dbReference>
<feature type="transmembrane region" description="Helical" evidence="10">
    <location>
        <begin position="362"/>
        <end position="383"/>
    </location>
</feature>
<evidence type="ECO:0000256" key="11">
    <source>
        <dbReference type="RuleBase" id="RU000537"/>
    </source>
</evidence>
<proteinExistence type="inferred from homology"/>
<dbReference type="InterPro" id="IPR002208">
    <property type="entry name" value="SecY/SEC61-alpha"/>
</dbReference>
<dbReference type="PRINTS" id="PR00303">
    <property type="entry name" value="SECYTRNLCASE"/>
</dbReference>
<organism evidence="14 15">
    <name type="scientific">candidate division WWE3 bacterium</name>
    <dbReference type="NCBI Taxonomy" id="2053526"/>
    <lineage>
        <taxon>Bacteria</taxon>
        <taxon>Katanobacteria</taxon>
    </lineage>
</organism>
<dbReference type="PROSITE" id="PS00756">
    <property type="entry name" value="SECY_2"/>
    <property type="match status" value="1"/>
</dbReference>
<gene>
    <name evidence="10 14" type="primary">secY</name>
    <name evidence="14" type="ORF">HS096_01405</name>
</gene>
<keyword evidence="5 10" id="KW-0653">Protein transport</keyword>
<comment type="function">
    <text evidence="10 11">The central subunit of the protein translocation channel SecYEG. Consists of two halves formed by TMs 1-5 and 6-10. These two domains form a lateral gate at the front which open onto the bilayer between TMs 2 and 7, and are clamped together by SecE at the back. The channel is closed by both a pore ring composed of hydrophobic SecY resides and a short helix (helix 2A) on the extracellular side of the membrane which forms a plug. The plug probably moves laterally to allow the channel to open. The ring and the pore may move independently.</text>
</comment>
<name>A0A928TQ67_UNCKA</name>
<evidence type="ECO:0000313" key="14">
    <source>
        <dbReference type="EMBL" id="MBE7525036.1"/>
    </source>
</evidence>
<feature type="transmembrane region" description="Helical" evidence="10">
    <location>
        <begin position="20"/>
        <end position="48"/>
    </location>
</feature>
<dbReference type="InterPro" id="IPR030659">
    <property type="entry name" value="SecY_CS"/>
</dbReference>
<evidence type="ECO:0000256" key="12">
    <source>
        <dbReference type="RuleBase" id="RU003484"/>
    </source>
</evidence>
<keyword evidence="7 10" id="KW-0811">Translocation</keyword>
<dbReference type="GO" id="GO:0065002">
    <property type="term" value="P:intracellular protein transmembrane transport"/>
    <property type="evidence" value="ECO:0007669"/>
    <property type="project" value="UniProtKB-UniRule"/>
</dbReference>
<feature type="transmembrane region" description="Helical" evidence="10">
    <location>
        <begin position="177"/>
        <end position="194"/>
    </location>
</feature>
<dbReference type="GO" id="GO:0006605">
    <property type="term" value="P:protein targeting"/>
    <property type="evidence" value="ECO:0007669"/>
    <property type="project" value="UniProtKB-UniRule"/>
</dbReference>
<comment type="subcellular location">
    <subcellularLocation>
        <location evidence="10">Cell membrane</location>
        <topology evidence="10">Multi-pass membrane protein</topology>
    </subcellularLocation>
    <subcellularLocation>
        <location evidence="1 12">Membrane</location>
        <topology evidence="1 12">Multi-pass membrane protein</topology>
    </subcellularLocation>
</comment>
<reference evidence="14" key="1">
    <citation type="submission" date="2020-05" db="EMBL/GenBank/DDBJ databases">
        <title>High-Quality Genomes of Partial-Nitritation/Anammox System by Hierarchical Clustering Based Hybrid Assembly.</title>
        <authorList>
            <person name="Liu L."/>
            <person name="Wang Y."/>
            <person name="Che Y."/>
            <person name="Chen Y."/>
            <person name="Xia Y."/>
            <person name="Luo R."/>
            <person name="Cheng S.H."/>
            <person name="Zheng C."/>
            <person name="Zhang T."/>
        </authorList>
    </citation>
    <scope>NUCLEOTIDE SEQUENCE</scope>
    <source>
        <strain evidence="14">H1_PAT1</strain>
    </source>
</reference>
<dbReference type="InterPro" id="IPR023201">
    <property type="entry name" value="SecY_dom_sf"/>
</dbReference>
<protein>
    <recommendedName>
        <fullName evidence="9 10">Protein translocase subunit SecY</fullName>
    </recommendedName>
</protein>
<evidence type="ECO:0000256" key="9">
    <source>
        <dbReference type="ARBA" id="ARBA00039733"/>
    </source>
</evidence>
<dbReference type="InterPro" id="IPR026593">
    <property type="entry name" value="SecY"/>
</dbReference>
<feature type="transmembrane region" description="Helical" evidence="10">
    <location>
        <begin position="304"/>
        <end position="326"/>
    </location>
</feature>
<evidence type="ECO:0000256" key="5">
    <source>
        <dbReference type="ARBA" id="ARBA00022927"/>
    </source>
</evidence>
<dbReference type="Proteomes" id="UP000710385">
    <property type="component" value="Unassembled WGS sequence"/>
</dbReference>
<evidence type="ECO:0000256" key="13">
    <source>
        <dbReference type="RuleBase" id="RU004349"/>
    </source>
</evidence>
<keyword evidence="3 10" id="KW-0813">Transport</keyword>
<evidence type="ECO:0000313" key="15">
    <source>
        <dbReference type="Proteomes" id="UP000710385"/>
    </source>
</evidence>
<dbReference type="Pfam" id="PF00344">
    <property type="entry name" value="SecY"/>
    <property type="match status" value="1"/>
</dbReference>
<accession>A0A928TQ67</accession>
<sequence>MWEKLVQAWKIREVRNSMLFVFAMMVLFRFLANVPLPGVDVVALQRFFESNQVLGLVNLFSGGTLENFSVIALGVAPYITASIIFQLLGMIIPQLDELQKEGERGRQRINQWTRMATVPLAALQSIALISLMQNAQLPILTKSGMLYNLTIVMTVTAGTMFLMWIGELISEKKVGNGISLLIFAGIVAGIPSVLQRALVTYDSSQLVTWIGYGLIAIVTVLGVVYISEAQRNIPIQYARQVRGAAAGTSTHLPLRVLMAGVIPIIFAISLLLFPTIIGQFFLRARTQWLADAANWIIRTLQNEWVYGILYFALVVGFTYFYTAVIFKPDQVAENLQKQGGFIPGIRPGNPTETYLQHVVTRITLAGSVVLGFIAVMPFVLQSYSGTSTFAIGGTSLLIVVSVVIESMKQIESHVTMREYDVY</sequence>
<comment type="subunit">
    <text evidence="10">Component of the Sec protein translocase complex. Heterotrimer consisting of SecY, SecE and SecG subunits. The heterotrimers can form oligomers, although 1 heterotrimer is thought to be able to translocate proteins. Interacts with the ribosome. Interacts with SecDF, and other proteins may be involved. Interacts with SecA.</text>
</comment>